<keyword evidence="3" id="KW-1185">Reference proteome</keyword>
<sequence>MEVTPLTLTKDFSFQKRRPGSTGVGDPHWRDKEEGCRKRGTSGARDESPRRNTTRKGVEEQVPGGPGEEEPVGYLEEVKGRGEKDNGCSNTGTIVESNPSGKGD</sequence>
<accession>A0AAV7QI69</accession>
<protein>
    <submittedName>
        <fullName evidence="2">Uncharacterized protein</fullName>
    </submittedName>
</protein>
<proteinExistence type="predicted"/>
<evidence type="ECO:0000313" key="3">
    <source>
        <dbReference type="Proteomes" id="UP001066276"/>
    </source>
</evidence>
<feature type="region of interest" description="Disordered" evidence="1">
    <location>
        <begin position="1"/>
        <end position="104"/>
    </location>
</feature>
<evidence type="ECO:0000313" key="2">
    <source>
        <dbReference type="EMBL" id="KAJ1139091.1"/>
    </source>
</evidence>
<feature type="compositionally biased region" description="Polar residues" evidence="1">
    <location>
        <begin position="87"/>
        <end position="104"/>
    </location>
</feature>
<comment type="caution">
    <text evidence="2">The sequence shown here is derived from an EMBL/GenBank/DDBJ whole genome shotgun (WGS) entry which is preliminary data.</text>
</comment>
<name>A0AAV7QI69_PLEWA</name>
<feature type="compositionally biased region" description="Polar residues" evidence="1">
    <location>
        <begin position="1"/>
        <end position="12"/>
    </location>
</feature>
<dbReference type="EMBL" id="JANPWB010000010">
    <property type="protein sequence ID" value="KAJ1139091.1"/>
    <property type="molecule type" value="Genomic_DNA"/>
</dbReference>
<reference evidence="2" key="1">
    <citation type="journal article" date="2022" name="bioRxiv">
        <title>Sequencing and chromosome-scale assembly of the giantPleurodeles waltlgenome.</title>
        <authorList>
            <person name="Brown T."/>
            <person name="Elewa A."/>
            <person name="Iarovenko S."/>
            <person name="Subramanian E."/>
            <person name="Araus A.J."/>
            <person name="Petzold A."/>
            <person name="Susuki M."/>
            <person name="Suzuki K.-i.T."/>
            <person name="Hayashi T."/>
            <person name="Toyoda A."/>
            <person name="Oliveira C."/>
            <person name="Osipova E."/>
            <person name="Leigh N.D."/>
            <person name="Simon A."/>
            <person name="Yun M.H."/>
        </authorList>
    </citation>
    <scope>NUCLEOTIDE SEQUENCE</scope>
    <source>
        <strain evidence="2">20211129_DDA</strain>
        <tissue evidence="2">Liver</tissue>
    </source>
</reference>
<organism evidence="2 3">
    <name type="scientific">Pleurodeles waltl</name>
    <name type="common">Iberian ribbed newt</name>
    <dbReference type="NCBI Taxonomy" id="8319"/>
    <lineage>
        <taxon>Eukaryota</taxon>
        <taxon>Metazoa</taxon>
        <taxon>Chordata</taxon>
        <taxon>Craniata</taxon>
        <taxon>Vertebrata</taxon>
        <taxon>Euteleostomi</taxon>
        <taxon>Amphibia</taxon>
        <taxon>Batrachia</taxon>
        <taxon>Caudata</taxon>
        <taxon>Salamandroidea</taxon>
        <taxon>Salamandridae</taxon>
        <taxon>Pleurodelinae</taxon>
        <taxon>Pleurodeles</taxon>
    </lineage>
</organism>
<feature type="compositionally biased region" description="Basic and acidic residues" evidence="1">
    <location>
        <begin position="76"/>
        <end position="86"/>
    </location>
</feature>
<dbReference type="AlphaFoldDB" id="A0AAV7QI69"/>
<gene>
    <name evidence="2" type="ORF">NDU88_005468</name>
</gene>
<dbReference type="Proteomes" id="UP001066276">
    <property type="component" value="Chromosome 6"/>
</dbReference>
<feature type="compositionally biased region" description="Basic and acidic residues" evidence="1">
    <location>
        <begin position="27"/>
        <end position="37"/>
    </location>
</feature>
<evidence type="ECO:0000256" key="1">
    <source>
        <dbReference type="SAM" id="MobiDB-lite"/>
    </source>
</evidence>